<evidence type="ECO:0000313" key="1">
    <source>
        <dbReference type="EMBL" id="CEA05812.1"/>
    </source>
</evidence>
<evidence type="ECO:0008006" key="2">
    <source>
        <dbReference type="Google" id="ProtNLM"/>
    </source>
</evidence>
<dbReference type="HOGENOM" id="CLU_3312311_0_0_9"/>
<name>A0A078MK44_9BACL</name>
<dbReference type="EMBL" id="LN483079">
    <property type="protein sequence ID" value="CEA05812.1"/>
    <property type="molecule type" value="Genomic_DNA"/>
</dbReference>
<dbReference type="PATRIC" id="fig|1461583.4.peg.2555"/>
<organism evidence="1">
    <name type="scientific">Metalysinibacillus saudimassiliensis</name>
    <dbReference type="NCBI Taxonomy" id="1461583"/>
    <lineage>
        <taxon>Bacteria</taxon>
        <taxon>Bacillati</taxon>
        <taxon>Bacillota</taxon>
        <taxon>Bacilli</taxon>
        <taxon>Bacillales</taxon>
        <taxon>Caryophanaceae</taxon>
        <taxon>Metalysinibacillus</taxon>
    </lineage>
</organism>
<dbReference type="AlphaFoldDB" id="A0A078MK44"/>
<proteinExistence type="predicted"/>
<sequence length="39" mass="4538">MENKTECVVCCKEINVLETFNGEMMCQDCYNAPENEVFE</sequence>
<gene>
    <name evidence="1" type="ORF">BN1050_02663</name>
</gene>
<protein>
    <recommendedName>
        <fullName evidence="2">Inhibitor of sigma-G Gin</fullName>
    </recommendedName>
</protein>
<reference evidence="1" key="1">
    <citation type="submission" date="2014-07" db="EMBL/GenBank/DDBJ databases">
        <authorList>
            <person name="Urmite Genomes Urmite Genomes"/>
        </authorList>
    </citation>
    <scope>NUCLEOTIDE SEQUENCE</scope>
    <source>
        <strain evidence="1">13S34_air</strain>
    </source>
</reference>
<accession>A0A078MK44</accession>